<sequence>MNKKADENPEKTYNHLKNEKSPYLIQHAQNPVDWYPWGEEAFKKAKEEDKPIFLSIGYSTCHWCHVMAHESFEDPEIGDLINNTFVAVKVDREERPDIDSVYMTICQLMTGTGGWPLTIIMTPNKEPFFAGTYLPKETGYGSVGLRDVVLNVRDLWRNERDELLNSGHQVLEVLEDVSSQTTGNELDPGTINKTYYSLSRVFDDENGGFGDFQKFPTPHNLTFLLRYWKRTGSKNALQMVLKTLDAMAEGGIYDHIGFGFHRYSVDPQWLVPHFEKMLYDQALISMVYIEAFQATEDQRYKKIAEEIFEYVLRDMKSSEGGFYSAEDADTEGVEGKFYLWKRPEIMDVLGPDDGELISNVFNIRETGNFGSELTGEHVGANIFHIKEPLDNTAERYHLTVDELKRKIEISRLKLFEARRKRAHPHKDDKVLADWNGLMVAALSKASQVFGEDFKGNIYSEAAESAMNFILDEMCEQDRLFHRYRDGEAGIPGTLDDYAFVVWGLLELYEATFKPRYLEKAVKLTKTLLNYFWDDLNGGFYFTASDSEQVLLREKKIYDGAIPSGNSVQFLNLLKLARITENQEFEVKAHELEESFSTAVKKAPPAHTKFMEALDFRVGPSYSVVLAGDPSCEDTVKMVNGLKKPFIPNRVIILNPKLKSEVENNLKELSGIKDVSKSVEIKGMIDNKATVYMCSDNSCQTPTHSLEDVLKLMDD</sequence>
<dbReference type="Gene3D" id="1.50.10.10">
    <property type="match status" value="2"/>
</dbReference>
<dbReference type="STRING" id="118062.MCBB_1164"/>
<dbReference type="OrthoDB" id="28016at2157"/>
<dbReference type="Pfam" id="PF03190">
    <property type="entry name" value="Thioredox_DsbH"/>
    <property type="match status" value="1"/>
</dbReference>
<evidence type="ECO:0000313" key="2">
    <source>
        <dbReference type="EMBL" id="SCG85722.1"/>
    </source>
</evidence>
<dbReference type="InterPro" id="IPR012341">
    <property type="entry name" value="6hp_glycosidase-like_sf"/>
</dbReference>
<accession>A0A1D3L220</accession>
<reference evidence="2 3" key="1">
    <citation type="submission" date="2016-08" db="EMBL/GenBank/DDBJ databases">
        <authorList>
            <person name="Seilhamer J.J."/>
        </authorList>
    </citation>
    <scope>NUCLEOTIDE SEQUENCE [LARGE SCALE GENOMIC DNA]</scope>
    <source>
        <strain evidence="2">Buetzberg</strain>
    </source>
</reference>
<dbReference type="SUPFAM" id="SSF48208">
    <property type="entry name" value="Six-hairpin glycosidases"/>
    <property type="match status" value="1"/>
</dbReference>
<dbReference type="GO" id="GO:0005975">
    <property type="term" value="P:carbohydrate metabolic process"/>
    <property type="evidence" value="ECO:0007669"/>
    <property type="project" value="InterPro"/>
</dbReference>
<feature type="domain" description="Spermatogenesis-associated protein 20-like TRX" evidence="1">
    <location>
        <begin position="14"/>
        <end position="174"/>
    </location>
</feature>
<organism evidence="2 3">
    <name type="scientific">Methanobacterium congolense</name>
    <dbReference type="NCBI Taxonomy" id="118062"/>
    <lineage>
        <taxon>Archaea</taxon>
        <taxon>Methanobacteriati</taxon>
        <taxon>Methanobacteriota</taxon>
        <taxon>Methanomada group</taxon>
        <taxon>Methanobacteria</taxon>
        <taxon>Methanobacteriales</taxon>
        <taxon>Methanobacteriaceae</taxon>
        <taxon>Methanobacterium</taxon>
    </lineage>
</organism>
<dbReference type="InterPro" id="IPR004879">
    <property type="entry name" value="Ssp411-like_TRX"/>
</dbReference>
<dbReference type="InterPro" id="IPR036249">
    <property type="entry name" value="Thioredoxin-like_sf"/>
</dbReference>
<dbReference type="PIRSF" id="PIRSF006402">
    <property type="entry name" value="UCP006402_thioredoxin"/>
    <property type="match status" value="1"/>
</dbReference>
<dbReference type="InterPro" id="IPR008928">
    <property type="entry name" value="6-hairpin_glycosidase_sf"/>
</dbReference>
<dbReference type="Proteomes" id="UP000094707">
    <property type="component" value="Chromosome I"/>
</dbReference>
<dbReference type="PANTHER" id="PTHR42899">
    <property type="entry name" value="SPERMATOGENESIS-ASSOCIATED PROTEIN 20"/>
    <property type="match status" value="1"/>
</dbReference>
<dbReference type="InterPro" id="IPR024705">
    <property type="entry name" value="Ssp411"/>
</dbReference>
<keyword evidence="3" id="KW-1185">Reference proteome</keyword>
<dbReference type="PATRIC" id="fig|129848.4.peg.1175"/>
<dbReference type="SUPFAM" id="SSF52833">
    <property type="entry name" value="Thioredoxin-like"/>
    <property type="match status" value="1"/>
</dbReference>
<dbReference type="RefSeq" id="WP_071906853.1">
    <property type="nucleotide sequence ID" value="NZ_LT607756.1"/>
</dbReference>
<evidence type="ECO:0000313" key="3">
    <source>
        <dbReference type="Proteomes" id="UP000094707"/>
    </source>
</evidence>
<evidence type="ECO:0000259" key="1">
    <source>
        <dbReference type="Pfam" id="PF03190"/>
    </source>
</evidence>
<dbReference type="AlphaFoldDB" id="A0A1D3L220"/>
<dbReference type="Gene3D" id="3.40.30.10">
    <property type="entry name" value="Glutaredoxin"/>
    <property type="match status" value="1"/>
</dbReference>
<dbReference type="PANTHER" id="PTHR42899:SF1">
    <property type="entry name" value="SPERMATOGENESIS-ASSOCIATED PROTEIN 20"/>
    <property type="match status" value="1"/>
</dbReference>
<dbReference type="EMBL" id="LT607756">
    <property type="protein sequence ID" value="SCG85722.1"/>
    <property type="molecule type" value="Genomic_DNA"/>
</dbReference>
<dbReference type="CDD" id="cd02955">
    <property type="entry name" value="SSP411"/>
    <property type="match status" value="1"/>
</dbReference>
<name>A0A1D3L220_9EURY</name>
<proteinExistence type="predicted"/>
<dbReference type="KEGG" id="mcub:MCBB_1164"/>
<gene>
    <name evidence="2" type="primary">yyaL</name>
    <name evidence="2" type="ORF">MCBB_1164</name>
</gene>
<protein>
    <recommendedName>
        <fullName evidence="1">Spermatogenesis-associated protein 20-like TRX domain-containing protein</fullName>
    </recommendedName>
</protein>
<dbReference type="GeneID" id="30412009"/>